<dbReference type="OrthoDB" id="4363623at2"/>
<comment type="similarity">
    <text evidence="1">Belongs to the ATP-dependent AMP-binding enzyme family.</text>
</comment>
<dbReference type="EMBL" id="FNIR01000002">
    <property type="protein sequence ID" value="SDN88658.1"/>
    <property type="molecule type" value="Genomic_DNA"/>
</dbReference>
<evidence type="ECO:0000313" key="6">
    <source>
        <dbReference type="EMBL" id="SDN88658.1"/>
    </source>
</evidence>
<dbReference type="InterPro" id="IPR025110">
    <property type="entry name" value="AMP-bd_C"/>
</dbReference>
<dbReference type="Proteomes" id="UP000199088">
    <property type="component" value="Unassembled WGS sequence"/>
</dbReference>
<proteinExistence type="inferred from homology"/>
<feature type="region of interest" description="Disordered" evidence="3">
    <location>
        <begin position="349"/>
        <end position="377"/>
    </location>
</feature>
<dbReference type="Pfam" id="PF00501">
    <property type="entry name" value="AMP-binding"/>
    <property type="match status" value="1"/>
</dbReference>
<dbReference type="PANTHER" id="PTHR43201">
    <property type="entry name" value="ACYL-COA SYNTHETASE"/>
    <property type="match status" value="1"/>
</dbReference>
<evidence type="ECO:0000259" key="5">
    <source>
        <dbReference type="Pfam" id="PF13193"/>
    </source>
</evidence>
<dbReference type="PANTHER" id="PTHR43201:SF5">
    <property type="entry name" value="MEDIUM-CHAIN ACYL-COA LIGASE ACSF2, MITOCHONDRIAL"/>
    <property type="match status" value="1"/>
</dbReference>
<dbReference type="Gene3D" id="2.30.38.10">
    <property type="entry name" value="Luciferase, Domain 3"/>
    <property type="match status" value="1"/>
</dbReference>
<evidence type="ECO:0000313" key="7">
    <source>
        <dbReference type="Proteomes" id="UP000199088"/>
    </source>
</evidence>
<dbReference type="GO" id="GO:0006631">
    <property type="term" value="P:fatty acid metabolic process"/>
    <property type="evidence" value="ECO:0007669"/>
    <property type="project" value="TreeGrafter"/>
</dbReference>
<dbReference type="InterPro" id="IPR045851">
    <property type="entry name" value="AMP-bd_C_sf"/>
</dbReference>
<feature type="domain" description="AMP-binding enzyme C-terminal" evidence="5">
    <location>
        <begin position="473"/>
        <end position="548"/>
    </location>
</feature>
<dbReference type="PROSITE" id="PS00455">
    <property type="entry name" value="AMP_BINDING"/>
    <property type="match status" value="1"/>
</dbReference>
<name>A0A1H0F1X4_9ACTN</name>
<feature type="compositionally biased region" description="Basic and acidic residues" evidence="3">
    <location>
        <begin position="357"/>
        <end position="374"/>
    </location>
</feature>
<dbReference type="Pfam" id="PF13193">
    <property type="entry name" value="AMP-binding_C"/>
    <property type="match status" value="1"/>
</dbReference>
<feature type="domain" description="AMP-dependent synthetase/ligase" evidence="4">
    <location>
        <begin position="32"/>
        <end position="421"/>
    </location>
</feature>
<evidence type="ECO:0000256" key="1">
    <source>
        <dbReference type="ARBA" id="ARBA00006432"/>
    </source>
</evidence>
<accession>A0A1H0F1X4</accession>
<dbReference type="InterPro" id="IPR020845">
    <property type="entry name" value="AMP-binding_CS"/>
</dbReference>
<evidence type="ECO:0000256" key="2">
    <source>
        <dbReference type="ARBA" id="ARBA00022598"/>
    </source>
</evidence>
<evidence type="ECO:0000256" key="3">
    <source>
        <dbReference type="SAM" id="MobiDB-lite"/>
    </source>
</evidence>
<keyword evidence="7" id="KW-1185">Reference proteome</keyword>
<sequence length="566" mass="59837">MTAHPLPPAGRRALLEQRFPVWTPRTLAGALDHAAAEFADRDLVRTDAVRWSYAEVADRSRRLAGGLRELGVQPGDHVAVVLANVAEFPVVTYALSRLGATMVPVNFLVRAAELGFILRRSHAVALVVMDHFRGTDHLAMLDEVAPGWEHGGGDALPELRSVVVHETGQGAPRPGTTTVAALAEHGPVDDAPADPAAPAVLLFTSGTTGEPKGVPLTHDMLLRAAYSSVLGRAFADGHRVTFSLPMYHVYGFVEGLLTVPFVGGAIVPQLAFDPAATLAAVAEHRCTDALLIPTMTLGVLAELRAREHDISSLTHLFSSGGVSPAGIWDAIDEAFGDVEVVTGYGQSETTASTTCTRPEDGPDKRRTTNGRVRDAGVAGDPALDRRLVVYRTADPVTGEVLEPGAVGELLARGPGVIDAYFENPDADAATFTADGWLRTGDLGSVDAEGWLRLAGRVKDCYRCGGEQVVPGDVEAVLAAHPSIAQAHVVPLPDERMGEVGVAWVVLEPGAELDAADVLAWAAPQLARFKVPRHVLAIGAAEIPLTPSGRPRTFLLAERARQTLLPA</sequence>
<gene>
    <name evidence="6" type="ORF">SAMN05660199_00931</name>
</gene>
<dbReference type="InterPro" id="IPR000873">
    <property type="entry name" value="AMP-dep_synth/lig_dom"/>
</dbReference>
<evidence type="ECO:0000259" key="4">
    <source>
        <dbReference type="Pfam" id="PF00501"/>
    </source>
</evidence>
<dbReference type="GO" id="GO:0031956">
    <property type="term" value="F:medium-chain fatty acid-CoA ligase activity"/>
    <property type="evidence" value="ECO:0007669"/>
    <property type="project" value="TreeGrafter"/>
</dbReference>
<dbReference type="RefSeq" id="WP_091240458.1">
    <property type="nucleotide sequence ID" value="NZ_FNIR01000002.1"/>
</dbReference>
<dbReference type="STRING" id="1052260.SAMN05660199_00931"/>
<dbReference type="AlphaFoldDB" id="A0A1H0F1X4"/>
<dbReference type="Gene3D" id="3.30.300.30">
    <property type="match status" value="1"/>
</dbReference>
<dbReference type="Gene3D" id="3.40.50.980">
    <property type="match status" value="2"/>
</dbReference>
<dbReference type="SUPFAM" id="SSF56801">
    <property type="entry name" value="Acetyl-CoA synthetase-like"/>
    <property type="match status" value="1"/>
</dbReference>
<organism evidence="6 7">
    <name type="scientific">Klenkia soli</name>
    <dbReference type="NCBI Taxonomy" id="1052260"/>
    <lineage>
        <taxon>Bacteria</taxon>
        <taxon>Bacillati</taxon>
        <taxon>Actinomycetota</taxon>
        <taxon>Actinomycetes</taxon>
        <taxon>Geodermatophilales</taxon>
        <taxon>Geodermatophilaceae</taxon>
        <taxon>Klenkia</taxon>
    </lineage>
</organism>
<keyword evidence="2" id="KW-0436">Ligase</keyword>
<reference evidence="7" key="1">
    <citation type="submission" date="2016-10" db="EMBL/GenBank/DDBJ databases">
        <authorList>
            <person name="Varghese N."/>
            <person name="Submissions S."/>
        </authorList>
    </citation>
    <scope>NUCLEOTIDE SEQUENCE [LARGE SCALE GENOMIC DNA]</scope>
    <source>
        <strain evidence="7">DSM 45843</strain>
    </source>
</reference>
<protein>
    <submittedName>
        <fullName evidence="6">Fatty-acyl-CoA synthase</fullName>
    </submittedName>
</protein>